<evidence type="ECO:0000313" key="6">
    <source>
        <dbReference type="EMBL" id="QIP36676.1"/>
    </source>
</evidence>
<organism evidence="6 7">
    <name type="scientific">Komagataeibacter rhaeticus</name>
    <dbReference type="NCBI Taxonomy" id="215221"/>
    <lineage>
        <taxon>Bacteria</taxon>
        <taxon>Pseudomonadati</taxon>
        <taxon>Pseudomonadota</taxon>
        <taxon>Alphaproteobacteria</taxon>
        <taxon>Acetobacterales</taxon>
        <taxon>Acetobacteraceae</taxon>
        <taxon>Komagataeibacter</taxon>
    </lineage>
</organism>
<gene>
    <name evidence="6" type="ORF">GWK63_15540</name>
</gene>
<dbReference type="PRINTS" id="PR00682">
    <property type="entry name" value="IPNSYNTHASE"/>
</dbReference>
<evidence type="ECO:0000313" key="7">
    <source>
        <dbReference type="Proteomes" id="UP000502533"/>
    </source>
</evidence>
<keyword evidence="4 5" id="KW-0408">Iron</keyword>
<dbReference type="EMBL" id="CP050139">
    <property type="protein sequence ID" value="QIP36676.1"/>
    <property type="molecule type" value="Genomic_DNA"/>
</dbReference>
<dbReference type="PANTHER" id="PTHR10209">
    <property type="entry name" value="OXIDOREDUCTASE, 2OG-FE II OXYGENASE FAMILY PROTEIN"/>
    <property type="match status" value="1"/>
</dbReference>
<evidence type="ECO:0000256" key="5">
    <source>
        <dbReference type="RuleBase" id="RU003682"/>
    </source>
</evidence>
<dbReference type="Pfam" id="PF14226">
    <property type="entry name" value="DIOX_N"/>
    <property type="match status" value="1"/>
</dbReference>
<dbReference type="AlphaFoldDB" id="A0A181C557"/>
<dbReference type="RefSeq" id="WP_007398606.1">
    <property type="nucleotide sequence ID" value="NZ_CALMTF010000128.1"/>
</dbReference>
<evidence type="ECO:0000256" key="2">
    <source>
        <dbReference type="ARBA" id="ARBA00022723"/>
    </source>
</evidence>
<dbReference type="PROSITE" id="PS51471">
    <property type="entry name" value="FE2OG_OXY"/>
    <property type="match status" value="1"/>
</dbReference>
<keyword evidence="7" id="KW-1185">Reference proteome</keyword>
<dbReference type="InterPro" id="IPR005123">
    <property type="entry name" value="Oxoglu/Fe-dep_dioxygenase_dom"/>
</dbReference>
<keyword evidence="2 5" id="KW-0479">Metal-binding</keyword>
<dbReference type="GO" id="GO:0016491">
    <property type="term" value="F:oxidoreductase activity"/>
    <property type="evidence" value="ECO:0007669"/>
    <property type="project" value="UniProtKB-KW"/>
</dbReference>
<evidence type="ECO:0000256" key="3">
    <source>
        <dbReference type="ARBA" id="ARBA00023002"/>
    </source>
</evidence>
<dbReference type="InterPro" id="IPR044861">
    <property type="entry name" value="IPNS-like_FE2OG_OXY"/>
</dbReference>
<dbReference type="PANTHER" id="PTHR10209:SF867">
    <property type="entry name" value="2-OXOGLUTARATE (2OG) AND FE(II)-DEPENDENT OXYGENASE SUPERFAMILY PROTEIN"/>
    <property type="match status" value="1"/>
</dbReference>
<dbReference type="KEGG" id="kre:GWK63_15540"/>
<sequence>MINAVRAASREEVPVLDLAPLTHGQPLEALAAKLDEACRETGFFYIANHGIDPQVLRDVFAATRRYFALPEAERMAHLMHPVYRRGFMPQGINQHPGFVADLKESYEIGVDLPPDDPDVIARLPLHAPNQWPEDLPWLRAAVDAYFGQARALGERMLRLIATALRLDEGFFLPYIRKPMVQMRLFHYPPQPAISPDNAFGVAPHTDYGMFTLLAQDPIGGLELRKRDGEWIAAPFVEDTLVVNIGDLFQRWTNDLYVSNPHRVVNRTGRERYSIPMFFNLDYTTPVTCLPTCRPAGNPPRHEPILSGDYLVSRFRTVQKFRPEDHPATADTPPQPTP</sequence>
<evidence type="ECO:0000256" key="4">
    <source>
        <dbReference type="ARBA" id="ARBA00023004"/>
    </source>
</evidence>
<keyword evidence="3 5" id="KW-0560">Oxidoreductase</keyword>
<evidence type="ECO:0000256" key="1">
    <source>
        <dbReference type="ARBA" id="ARBA00008056"/>
    </source>
</evidence>
<dbReference type="InterPro" id="IPR027443">
    <property type="entry name" value="IPNS-like_sf"/>
</dbReference>
<dbReference type="Gene3D" id="2.60.120.330">
    <property type="entry name" value="B-lactam Antibiotic, Isopenicillin N Synthase, Chain"/>
    <property type="match status" value="1"/>
</dbReference>
<name>A0A181C557_9PROT</name>
<dbReference type="SUPFAM" id="SSF51197">
    <property type="entry name" value="Clavaminate synthase-like"/>
    <property type="match status" value="1"/>
</dbReference>
<reference evidence="6 7" key="1">
    <citation type="submission" date="2020-03" db="EMBL/GenBank/DDBJ databases">
        <title>Isolation of cellulose-producing strains, genome characterization and application of the synthesized cellulose films as an economical and sustainable material for piezoelectric sensor construction.</title>
        <authorList>
            <person name="Mangayil R.K."/>
        </authorList>
    </citation>
    <scope>NUCLEOTIDE SEQUENCE [LARGE SCALE GENOMIC DNA]</scope>
    <source>
        <strain evidence="6 7">ENS 9a1a</strain>
    </source>
</reference>
<protein>
    <submittedName>
        <fullName evidence="6">Isopenicillin N synthase family oxygenase</fullName>
    </submittedName>
</protein>
<accession>A0A181C557</accession>
<dbReference type="Proteomes" id="UP000502533">
    <property type="component" value="Chromosome"/>
</dbReference>
<dbReference type="GeneID" id="85023579"/>
<dbReference type="GO" id="GO:0046872">
    <property type="term" value="F:metal ion binding"/>
    <property type="evidence" value="ECO:0007669"/>
    <property type="project" value="UniProtKB-KW"/>
</dbReference>
<comment type="similarity">
    <text evidence="1 5">Belongs to the iron/ascorbate-dependent oxidoreductase family.</text>
</comment>
<dbReference type="InterPro" id="IPR026992">
    <property type="entry name" value="DIOX_N"/>
</dbReference>
<dbReference type="Pfam" id="PF03171">
    <property type="entry name" value="2OG-FeII_Oxy"/>
    <property type="match status" value="1"/>
</dbReference>
<proteinExistence type="inferred from homology"/>